<feature type="domain" description="CCZ1/INTU second Longin" evidence="3">
    <location>
        <begin position="207"/>
        <end position="326"/>
    </location>
</feature>
<dbReference type="OrthoDB" id="240546at2759"/>
<evidence type="ECO:0000259" key="4">
    <source>
        <dbReference type="Pfam" id="PF19033"/>
    </source>
</evidence>
<organism evidence="5 6">
    <name type="scientific">Nezara viridula</name>
    <name type="common">Southern green stink bug</name>
    <name type="synonym">Cimex viridulus</name>
    <dbReference type="NCBI Taxonomy" id="85310"/>
    <lineage>
        <taxon>Eukaryota</taxon>
        <taxon>Metazoa</taxon>
        <taxon>Ecdysozoa</taxon>
        <taxon>Arthropoda</taxon>
        <taxon>Hexapoda</taxon>
        <taxon>Insecta</taxon>
        <taxon>Pterygota</taxon>
        <taxon>Neoptera</taxon>
        <taxon>Paraneoptera</taxon>
        <taxon>Hemiptera</taxon>
        <taxon>Heteroptera</taxon>
        <taxon>Panheteroptera</taxon>
        <taxon>Pentatomomorpha</taxon>
        <taxon>Pentatomoidea</taxon>
        <taxon>Pentatomidae</taxon>
        <taxon>Pentatominae</taxon>
        <taxon>Nezara</taxon>
    </lineage>
</organism>
<keyword evidence="6" id="KW-1185">Reference proteome</keyword>
<evidence type="ECO:0000313" key="5">
    <source>
        <dbReference type="EMBL" id="CAH1404611.1"/>
    </source>
</evidence>
<dbReference type="PANTHER" id="PTHR13056:SF0">
    <property type="entry name" value="VACUOLAR FUSION PROTEIN CCZ1 HOMOLOG-RELATED"/>
    <property type="match status" value="1"/>
</dbReference>
<dbReference type="GO" id="GO:0035658">
    <property type="term" value="C:Mon1-Ccz1 complex"/>
    <property type="evidence" value="ECO:0007669"/>
    <property type="project" value="InterPro"/>
</dbReference>
<dbReference type="AlphaFoldDB" id="A0A9P0HM99"/>
<dbReference type="Pfam" id="PF19033">
    <property type="entry name" value="Intu_longin_3"/>
    <property type="match status" value="1"/>
</dbReference>
<sequence length="468" mass="54006">MTMTSNTEISLKNFFIYHVSFGQTEGHEEEKVLYFHPRGTKMDIQMKEVGLSEAIVKFTETFSSDLCDTLQTQKTKKFFFKPEENIWIIMTVNLPTCLVGKEKLDGIEYLPNEVQNPVFLAVLRQAYLAAKLFLGPFQRLIDKENGSPDLLKKKLDFFFTKYLLTLNLKKCDIIDLFQGVQFLPLDKPTFLHAHCFVNLVEANFPVVQYSVLLFNEQLVWSGLPAEDAQVVYRYLVNSLLPCHSNSSPDGKRSTAKSNRFVTGPENLTDINITFSNKVPRVFLSHVPHPGFFNLVVYRIHETTLSLLIPGNETVRLDFYRRLDSFLYKRLEKIDCELNEYKEQPSSSGPSNASDTLDQDIRFVYFNSMNLATKSILDKKRDPGGQTIPKELLRLLVDVQQHQKWLAESGDLSNETMVKTISDHWVVGKMSNNRQFYIAVERKRANLIEINDEVRKLCDQQLKSIFFHV</sequence>
<gene>
    <name evidence="5" type="ORF">NEZAVI_LOCUS12986</name>
</gene>
<evidence type="ECO:0000256" key="1">
    <source>
        <dbReference type="ARBA" id="ARBA00005352"/>
    </source>
</evidence>
<name>A0A9P0HM99_NEZVI</name>
<protein>
    <recommendedName>
        <fullName evidence="7">Vacuolar fusion protein CCZ1 homolog</fullName>
    </recommendedName>
</protein>
<dbReference type="Pfam" id="PF19032">
    <property type="entry name" value="Intu_longin_2"/>
    <property type="match status" value="1"/>
</dbReference>
<dbReference type="Pfam" id="PF19031">
    <property type="entry name" value="Intu_longin_1"/>
    <property type="match status" value="1"/>
</dbReference>
<dbReference type="GO" id="GO:0016192">
    <property type="term" value="P:vesicle-mediated transport"/>
    <property type="evidence" value="ECO:0007669"/>
    <property type="project" value="InterPro"/>
</dbReference>
<evidence type="ECO:0000259" key="3">
    <source>
        <dbReference type="Pfam" id="PF19032"/>
    </source>
</evidence>
<dbReference type="PANTHER" id="PTHR13056">
    <property type="entry name" value="VACUOLAR FUSION PROTEIN CCZ1 HOMOLOG-RELATED"/>
    <property type="match status" value="1"/>
</dbReference>
<dbReference type="InterPro" id="IPR043989">
    <property type="entry name" value="CCZ1/INTU/HSP4_longin_3"/>
</dbReference>
<comment type="similarity">
    <text evidence="1">Belongs to the CCZ1 family.</text>
</comment>
<reference evidence="5" key="1">
    <citation type="submission" date="2022-01" db="EMBL/GenBank/DDBJ databases">
        <authorList>
            <person name="King R."/>
        </authorList>
    </citation>
    <scope>NUCLEOTIDE SEQUENCE</scope>
</reference>
<evidence type="ECO:0000313" key="6">
    <source>
        <dbReference type="Proteomes" id="UP001152798"/>
    </source>
</evidence>
<evidence type="ECO:0000259" key="2">
    <source>
        <dbReference type="Pfam" id="PF19031"/>
    </source>
</evidence>
<dbReference type="InterPro" id="IPR043987">
    <property type="entry name" value="CCZ1/INTU/HSP4_longin_1"/>
</dbReference>
<dbReference type="Proteomes" id="UP001152798">
    <property type="component" value="Chromosome 6"/>
</dbReference>
<feature type="domain" description="CCZ1/INTU/HSP4 first Longin" evidence="2">
    <location>
        <begin position="11"/>
        <end position="135"/>
    </location>
</feature>
<dbReference type="InterPro" id="IPR043988">
    <property type="entry name" value="CCZ1/INTU_longin_2"/>
</dbReference>
<proteinExistence type="inferred from homology"/>
<dbReference type="InterPro" id="IPR013176">
    <property type="entry name" value="Ccz1"/>
</dbReference>
<dbReference type="EMBL" id="OV725082">
    <property type="protein sequence ID" value="CAH1404611.1"/>
    <property type="molecule type" value="Genomic_DNA"/>
</dbReference>
<evidence type="ECO:0008006" key="7">
    <source>
        <dbReference type="Google" id="ProtNLM"/>
    </source>
</evidence>
<feature type="domain" description="CCZ1/INTU/HPS4 third Longin" evidence="4">
    <location>
        <begin position="358"/>
        <end position="456"/>
    </location>
</feature>
<accession>A0A9P0HM99</accession>